<evidence type="ECO:0000313" key="2">
    <source>
        <dbReference type="Proteomes" id="UP000503349"/>
    </source>
</evidence>
<sequence>MRGYDFLKDFINVGLADPDPEPPTLLCHFSFLQLGAKKMSHSESAIPISAISELLCPKSFI</sequence>
<keyword evidence="2" id="KW-1185">Reference proteome</keyword>
<accession>A0A6G1PV46</accession>
<dbReference type="AlphaFoldDB" id="A0A6G1PV46"/>
<proteinExistence type="predicted"/>
<evidence type="ECO:0000313" key="1">
    <source>
        <dbReference type="EMBL" id="KAF3694211.1"/>
    </source>
</evidence>
<dbReference type="Proteomes" id="UP000503349">
    <property type="component" value="Chromosome 9"/>
</dbReference>
<protein>
    <submittedName>
        <fullName evidence="1">Uncharacterized protein</fullName>
    </submittedName>
</protein>
<dbReference type="EMBL" id="CM015720">
    <property type="protein sequence ID" value="KAF3694211.1"/>
    <property type="molecule type" value="Genomic_DNA"/>
</dbReference>
<reference evidence="1 2" key="1">
    <citation type="submission" date="2019-02" db="EMBL/GenBank/DDBJ databases">
        <title>Opniocepnalus argus genome.</title>
        <authorList>
            <person name="Zhou C."/>
            <person name="Xiao S."/>
        </authorList>
    </citation>
    <scope>NUCLEOTIDE SEQUENCE [LARGE SCALE GENOMIC DNA]</scope>
    <source>
        <strain evidence="1">OARG1902GOOAL</strain>
        <tissue evidence="1">Muscle</tissue>
    </source>
</reference>
<gene>
    <name evidence="1" type="ORF">EXN66_Car009887</name>
</gene>
<reference evidence="2" key="2">
    <citation type="submission" date="2019-02" db="EMBL/GenBank/DDBJ databases">
        <title>Opniocepnalus argus Var Kimnra genome.</title>
        <authorList>
            <person name="Zhou C."/>
            <person name="Xiao S."/>
        </authorList>
    </citation>
    <scope>NUCLEOTIDE SEQUENCE [LARGE SCALE GENOMIC DNA]</scope>
</reference>
<name>A0A6G1PV46_CHAAH</name>
<organism evidence="1 2">
    <name type="scientific">Channa argus</name>
    <name type="common">Northern snakehead</name>
    <name type="synonym">Ophicephalus argus</name>
    <dbReference type="NCBI Taxonomy" id="215402"/>
    <lineage>
        <taxon>Eukaryota</taxon>
        <taxon>Metazoa</taxon>
        <taxon>Chordata</taxon>
        <taxon>Craniata</taxon>
        <taxon>Vertebrata</taxon>
        <taxon>Euteleostomi</taxon>
        <taxon>Actinopterygii</taxon>
        <taxon>Neopterygii</taxon>
        <taxon>Teleostei</taxon>
        <taxon>Neoteleostei</taxon>
        <taxon>Acanthomorphata</taxon>
        <taxon>Anabantaria</taxon>
        <taxon>Anabantiformes</taxon>
        <taxon>Channoidei</taxon>
        <taxon>Channidae</taxon>
        <taxon>Channa</taxon>
    </lineage>
</organism>